<dbReference type="AlphaFoldDB" id="A0A0F9U4Q2"/>
<reference evidence="2" key="1">
    <citation type="journal article" date="2015" name="Nature">
        <title>Complex archaea that bridge the gap between prokaryotes and eukaryotes.</title>
        <authorList>
            <person name="Spang A."/>
            <person name="Saw J.H."/>
            <person name="Jorgensen S.L."/>
            <person name="Zaremba-Niedzwiedzka K."/>
            <person name="Martijn J."/>
            <person name="Lind A.E."/>
            <person name="van Eijk R."/>
            <person name="Schleper C."/>
            <person name="Guy L."/>
            <person name="Ettema T.J."/>
        </authorList>
    </citation>
    <scope>NUCLEOTIDE SEQUENCE</scope>
</reference>
<proteinExistence type="predicted"/>
<keyword evidence="1" id="KW-1133">Transmembrane helix</keyword>
<comment type="caution">
    <text evidence="2">The sequence shown here is derived from an EMBL/GenBank/DDBJ whole genome shotgun (WGS) entry which is preliminary data.</text>
</comment>
<feature type="transmembrane region" description="Helical" evidence="1">
    <location>
        <begin position="6"/>
        <end position="28"/>
    </location>
</feature>
<protein>
    <submittedName>
        <fullName evidence="2">Uncharacterized protein</fullName>
    </submittedName>
</protein>
<gene>
    <name evidence="2" type="ORF">LCGC14_0651270</name>
</gene>
<accession>A0A0F9U4Q2</accession>
<keyword evidence="1" id="KW-0472">Membrane</keyword>
<dbReference type="EMBL" id="LAZR01001213">
    <property type="protein sequence ID" value="KKN48628.1"/>
    <property type="molecule type" value="Genomic_DNA"/>
</dbReference>
<organism evidence="2">
    <name type="scientific">marine sediment metagenome</name>
    <dbReference type="NCBI Taxonomy" id="412755"/>
    <lineage>
        <taxon>unclassified sequences</taxon>
        <taxon>metagenomes</taxon>
        <taxon>ecological metagenomes</taxon>
    </lineage>
</organism>
<sequence>MLSNLEWILISVSGLSVTGLFIVFITSFNEMIESMKIFFYKIWYGRKYAKIRFIGVDSNESYIFIRVKESAYELDDA</sequence>
<evidence type="ECO:0000256" key="1">
    <source>
        <dbReference type="SAM" id="Phobius"/>
    </source>
</evidence>
<name>A0A0F9U4Q2_9ZZZZ</name>
<keyword evidence="1" id="KW-0812">Transmembrane</keyword>
<evidence type="ECO:0000313" key="2">
    <source>
        <dbReference type="EMBL" id="KKN48628.1"/>
    </source>
</evidence>
<feature type="non-terminal residue" evidence="2">
    <location>
        <position position="77"/>
    </location>
</feature>